<gene>
    <name evidence="2" type="ORF">NECAME_17994</name>
</gene>
<keyword evidence="3" id="KW-1185">Reference proteome</keyword>
<dbReference type="InterPro" id="IPR035093">
    <property type="entry name" value="RelE/ParE_toxin_dom_sf"/>
</dbReference>
<dbReference type="Proteomes" id="UP000053676">
    <property type="component" value="Unassembled WGS sequence"/>
</dbReference>
<dbReference type="AlphaFoldDB" id="W2TH65"/>
<protein>
    <submittedName>
        <fullName evidence="2">Addiction module toxin, RelE/StbE family</fullName>
    </submittedName>
</protein>
<dbReference type="Pfam" id="PF05016">
    <property type="entry name" value="ParE_toxin"/>
    <property type="match status" value="1"/>
</dbReference>
<evidence type="ECO:0000256" key="1">
    <source>
        <dbReference type="ARBA" id="ARBA00022649"/>
    </source>
</evidence>
<sequence>MTWSAALAWRIEFEDAALKELAKLDKPVARRILAFLRERVAVLDDPRSVGEALKGSRLGEFWKYRVGDYRVIANIEDGALRILVLKVGNRREVYR</sequence>
<dbReference type="PANTHER" id="PTHR35601:SF1">
    <property type="entry name" value="TOXIN RELE"/>
    <property type="match status" value="1"/>
</dbReference>
<organism evidence="2 3">
    <name type="scientific">Necator americanus</name>
    <name type="common">Human hookworm</name>
    <dbReference type="NCBI Taxonomy" id="51031"/>
    <lineage>
        <taxon>Eukaryota</taxon>
        <taxon>Metazoa</taxon>
        <taxon>Ecdysozoa</taxon>
        <taxon>Nematoda</taxon>
        <taxon>Chromadorea</taxon>
        <taxon>Rhabditida</taxon>
        <taxon>Rhabditina</taxon>
        <taxon>Rhabditomorpha</taxon>
        <taxon>Strongyloidea</taxon>
        <taxon>Ancylostomatidae</taxon>
        <taxon>Bunostominae</taxon>
        <taxon>Necator</taxon>
    </lineage>
</organism>
<proteinExistence type="predicted"/>
<dbReference type="InterPro" id="IPR007712">
    <property type="entry name" value="RelE/ParE_toxin"/>
</dbReference>
<dbReference type="SUPFAM" id="SSF143011">
    <property type="entry name" value="RelE-like"/>
    <property type="match status" value="1"/>
</dbReference>
<reference evidence="3" key="1">
    <citation type="journal article" date="2014" name="Nat. Genet.">
        <title>Genome of the human hookworm Necator americanus.</title>
        <authorList>
            <person name="Tang Y.T."/>
            <person name="Gao X."/>
            <person name="Rosa B.A."/>
            <person name="Abubucker S."/>
            <person name="Hallsworth-Pepin K."/>
            <person name="Martin J."/>
            <person name="Tyagi R."/>
            <person name="Heizer E."/>
            <person name="Zhang X."/>
            <person name="Bhonagiri-Palsikar V."/>
            <person name="Minx P."/>
            <person name="Warren W.C."/>
            <person name="Wang Q."/>
            <person name="Zhan B."/>
            <person name="Hotez P.J."/>
            <person name="Sternberg P.W."/>
            <person name="Dougall A."/>
            <person name="Gaze S.T."/>
            <person name="Mulvenna J."/>
            <person name="Sotillo J."/>
            <person name="Ranganathan S."/>
            <person name="Rabelo E.M."/>
            <person name="Wilson R.K."/>
            <person name="Felgner P.L."/>
            <person name="Bethony J."/>
            <person name="Hawdon J.M."/>
            <person name="Gasser R.B."/>
            <person name="Loukas A."/>
            <person name="Mitreva M."/>
        </authorList>
    </citation>
    <scope>NUCLEOTIDE SEQUENCE [LARGE SCALE GENOMIC DNA]</scope>
</reference>
<dbReference type="KEGG" id="nai:NECAME_17994"/>
<dbReference type="PANTHER" id="PTHR35601">
    <property type="entry name" value="TOXIN RELE"/>
    <property type="match status" value="1"/>
</dbReference>
<accession>W2TH65</accession>
<dbReference type="EMBL" id="KI659058">
    <property type="protein sequence ID" value="ETN80531.1"/>
    <property type="molecule type" value="Genomic_DNA"/>
</dbReference>
<evidence type="ECO:0000313" key="3">
    <source>
        <dbReference type="Proteomes" id="UP000053676"/>
    </source>
</evidence>
<name>W2TH65_NECAM</name>
<keyword evidence="1" id="KW-1277">Toxin-antitoxin system</keyword>
<dbReference type="Gene3D" id="3.30.2310.20">
    <property type="entry name" value="RelE-like"/>
    <property type="match status" value="1"/>
</dbReference>
<evidence type="ECO:0000313" key="2">
    <source>
        <dbReference type="EMBL" id="ETN80531.1"/>
    </source>
</evidence>